<reference evidence="1" key="2">
    <citation type="journal article" date="2015" name="Data Brief">
        <title>Shoot transcriptome of the giant reed, Arundo donax.</title>
        <authorList>
            <person name="Barrero R.A."/>
            <person name="Guerrero F.D."/>
            <person name="Moolhuijzen P."/>
            <person name="Goolsby J.A."/>
            <person name="Tidwell J."/>
            <person name="Bellgard S.E."/>
            <person name="Bellgard M.I."/>
        </authorList>
    </citation>
    <scope>NUCLEOTIDE SEQUENCE</scope>
    <source>
        <tissue evidence="1">Shoot tissue taken approximately 20 cm above the soil surface</tissue>
    </source>
</reference>
<reference evidence="1" key="1">
    <citation type="submission" date="2014-09" db="EMBL/GenBank/DDBJ databases">
        <authorList>
            <person name="Magalhaes I.L.F."/>
            <person name="Oliveira U."/>
            <person name="Santos F.R."/>
            <person name="Vidigal T.H.D.A."/>
            <person name="Brescovit A.D."/>
            <person name="Santos A.J."/>
        </authorList>
    </citation>
    <scope>NUCLEOTIDE SEQUENCE</scope>
    <source>
        <tissue evidence="1">Shoot tissue taken approximately 20 cm above the soil surface</tissue>
    </source>
</reference>
<sequence>MVFLFLSHEENATLSLFFSFRSHNY</sequence>
<name>A0A0A8ZFA8_ARUDO</name>
<organism evidence="1">
    <name type="scientific">Arundo donax</name>
    <name type="common">Giant reed</name>
    <name type="synonym">Donax arundinaceus</name>
    <dbReference type="NCBI Taxonomy" id="35708"/>
    <lineage>
        <taxon>Eukaryota</taxon>
        <taxon>Viridiplantae</taxon>
        <taxon>Streptophyta</taxon>
        <taxon>Embryophyta</taxon>
        <taxon>Tracheophyta</taxon>
        <taxon>Spermatophyta</taxon>
        <taxon>Magnoliopsida</taxon>
        <taxon>Liliopsida</taxon>
        <taxon>Poales</taxon>
        <taxon>Poaceae</taxon>
        <taxon>PACMAD clade</taxon>
        <taxon>Arundinoideae</taxon>
        <taxon>Arundineae</taxon>
        <taxon>Arundo</taxon>
    </lineage>
</organism>
<protein>
    <submittedName>
        <fullName evidence="1">Uncharacterized protein</fullName>
    </submittedName>
</protein>
<evidence type="ECO:0000313" key="1">
    <source>
        <dbReference type="EMBL" id="JAD38059.1"/>
    </source>
</evidence>
<dbReference type="EMBL" id="GBRH01259836">
    <property type="protein sequence ID" value="JAD38059.1"/>
    <property type="molecule type" value="Transcribed_RNA"/>
</dbReference>
<accession>A0A0A8ZFA8</accession>
<dbReference type="AlphaFoldDB" id="A0A0A8ZFA8"/>
<proteinExistence type="predicted"/>